<comment type="function">
    <text evidence="2">May play the central regulatory role in sporulation. It may be an element of the effector pathway responsible for the activation of sporulation genes in response to nutritional stress. Spo0A may act in concert with spo0H (a sigma factor) to control the expression of some genes that are critical to the sporulation process.</text>
</comment>
<dbReference type="InterPro" id="IPR001789">
    <property type="entry name" value="Sig_transdc_resp-reg_receiver"/>
</dbReference>
<evidence type="ECO:0000256" key="3">
    <source>
        <dbReference type="PROSITE-ProRule" id="PRU00169"/>
    </source>
</evidence>
<dbReference type="PANTHER" id="PTHR37299">
    <property type="entry name" value="TRANSCRIPTIONAL REGULATOR-RELATED"/>
    <property type="match status" value="1"/>
</dbReference>
<organism evidence="6 7">
    <name type="scientific">Blautia liquoris</name>
    <dbReference type="NCBI Taxonomy" id="2779518"/>
    <lineage>
        <taxon>Bacteria</taxon>
        <taxon>Bacillati</taxon>
        <taxon>Bacillota</taxon>
        <taxon>Clostridia</taxon>
        <taxon>Lachnospirales</taxon>
        <taxon>Lachnospiraceae</taxon>
        <taxon>Blautia</taxon>
    </lineage>
</organism>
<evidence type="ECO:0000256" key="2">
    <source>
        <dbReference type="ARBA" id="ARBA00024867"/>
    </source>
</evidence>
<dbReference type="GO" id="GO:0003677">
    <property type="term" value="F:DNA binding"/>
    <property type="evidence" value="ECO:0007669"/>
    <property type="project" value="InterPro"/>
</dbReference>
<name>A0A7M2RCT9_9FIRM</name>
<accession>A0A7M2RCT9</accession>
<evidence type="ECO:0000259" key="4">
    <source>
        <dbReference type="PROSITE" id="PS50110"/>
    </source>
</evidence>
<dbReference type="EMBL" id="CP063304">
    <property type="protein sequence ID" value="QOV18133.1"/>
    <property type="molecule type" value="Genomic_DNA"/>
</dbReference>
<dbReference type="PROSITE" id="PS50930">
    <property type="entry name" value="HTH_LYTTR"/>
    <property type="match status" value="1"/>
</dbReference>
<dbReference type="InterPro" id="IPR046947">
    <property type="entry name" value="LytR-like"/>
</dbReference>
<dbReference type="RefSeq" id="WP_193734495.1">
    <property type="nucleotide sequence ID" value="NZ_CP063304.1"/>
</dbReference>
<evidence type="ECO:0000313" key="7">
    <source>
        <dbReference type="Proteomes" id="UP000593601"/>
    </source>
</evidence>
<feature type="modified residue" description="4-aspartylphosphate" evidence="3">
    <location>
        <position position="60"/>
    </location>
</feature>
<evidence type="ECO:0000259" key="5">
    <source>
        <dbReference type="PROSITE" id="PS50930"/>
    </source>
</evidence>
<dbReference type="Pfam" id="PF04397">
    <property type="entry name" value="LytTR"/>
    <property type="match status" value="1"/>
</dbReference>
<gene>
    <name evidence="6" type="ORF">INP51_08695</name>
</gene>
<dbReference type="Gene3D" id="3.40.50.2300">
    <property type="match status" value="1"/>
</dbReference>
<evidence type="ECO:0000313" key="6">
    <source>
        <dbReference type="EMBL" id="QOV18133.1"/>
    </source>
</evidence>
<dbReference type="PROSITE" id="PS50110">
    <property type="entry name" value="RESPONSE_REGULATORY"/>
    <property type="match status" value="1"/>
</dbReference>
<dbReference type="AlphaFoldDB" id="A0A7M2RCT9"/>
<keyword evidence="7" id="KW-1185">Reference proteome</keyword>
<sequence length="252" mass="29322">MLQITVCDDNRRDLKNCADQIRQCADKNKIEIELSCYESAESLLFDLYECGHHADILYLDIIMEKTSGMDAAQAFRDQGSHAQIVFLTSTPDYMGQAFDVEAVQYLIKGKITEEEFEQTFLRAVNQVESQKDTYFVCEFNSSVTSIPFRCITYFEVINRKILLHHTYNSEPVCFYGKMSDLEEDLSSEEFLRIHRSYLVHLPYIARFCSQKVVLQDTTELPIGRKYIDRVKGRFCHYITQNHIYLPKGGIKL</sequence>
<dbReference type="Proteomes" id="UP000593601">
    <property type="component" value="Chromosome"/>
</dbReference>
<dbReference type="InterPro" id="IPR011006">
    <property type="entry name" value="CheY-like_superfamily"/>
</dbReference>
<dbReference type="Pfam" id="PF00072">
    <property type="entry name" value="Response_reg"/>
    <property type="match status" value="1"/>
</dbReference>
<proteinExistence type="predicted"/>
<dbReference type="SUPFAM" id="SSF52172">
    <property type="entry name" value="CheY-like"/>
    <property type="match status" value="1"/>
</dbReference>
<dbReference type="Gene3D" id="2.40.50.1020">
    <property type="entry name" value="LytTr DNA-binding domain"/>
    <property type="match status" value="1"/>
</dbReference>
<reference evidence="6 7" key="1">
    <citation type="submission" date="2020-10" db="EMBL/GenBank/DDBJ databases">
        <title>Blautia liquoris sp.nov., isolated from the mud in a fermentation cellar used for the production of Chinese strong-flavoured liquor.</title>
        <authorList>
            <person name="Lu L."/>
        </authorList>
    </citation>
    <scope>NUCLEOTIDE SEQUENCE [LARGE SCALE GENOMIC DNA]</scope>
    <source>
        <strain evidence="6 7">LZLJ-3</strain>
    </source>
</reference>
<protein>
    <recommendedName>
        <fullName evidence="1">Stage 0 sporulation protein A homolog</fullName>
    </recommendedName>
</protein>
<evidence type="ECO:0000256" key="1">
    <source>
        <dbReference type="ARBA" id="ARBA00018672"/>
    </source>
</evidence>
<dbReference type="PANTHER" id="PTHR37299:SF1">
    <property type="entry name" value="STAGE 0 SPORULATION PROTEIN A HOMOLOG"/>
    <property type="match status" value="1"/>
</dbReference>
<feature type="domain" description="HTH LytTR-type" evidence="5">
    <location>
        <begin position="135"/>
        <end position="236"/>
    </location>
</feature>
<dbReference type="InterPro" id="IPR007492">
    <property type="entry name" value="LytTR_DNA-bd_dom"/>
</dbReference>
<keyword evidence="3" id="KW-0597">Phosphoprotein</keyword>
<feature type="domain" description="Response regulatory" evidence="4">
    <location>
        <begin position="3"/>
        <end position="123"/>
    </location>
</feature>
<dbReference type="KEGG" id="bliq:INP51_08695"/>
<dbReference type="SMART" id="SM00850">
    <property type="entry name" value="LytTR"/>
    <property type="match status" value="1"/>
</dbReference>
<dbReference type="GO" id="GO:0000156">
    <property type="term" value="F:phosphorelay response regulator activity"/>
    <property type="evidence" value="ECO:0007669"/>
    <property type="project" value="InterPro"/>
</dbReference>